<keyword evidence="1" id="KW-0472">Membrane</keyword>
<evidence type="ECO:0000313" key="3">
    <source>
        <dbReference type="EMBL" id="NSG86982.1"/>
    </source>
</evidence>
<organism evidence="3 4">
    <name type="scientific">Blautia faecis</name>
    <dbReference type="NCBI Taxonomy" id="871665"/>
    <lineage>
        <taxon>Bacteria</taxon>
        <taxon>Bacillati</taxon>
        <taxon>Bacillota</taxon>
        <taxon>Clostridia</taxon>
        <taxon>Lachnospirales</taxon>
        <taxon>Lachnospiraceae</taxon>
        <taxon>Blautia</taxon>
    </lineage>
</organism>
<keyword evidence="1" id="KW-1133">Transmembrane helix</keyword>
<dbReference type="RefSeq" id="WP_173770213.1">
    <property type="nucleotide sequence ID" value="NZ_JAAITS010000055.1"/>
</dbReference>
<dbReference type="Gene3D" id="3.90.550.10">
    <property type="entry name" value="Spore Coat Polysaccharide Biosynthesis Protein SpsA, Chain A"/>
    <property type="match status" value="1"/>
</dbReference>
<protein>
    <submittedName>
        <fullName evidence="3">Glycosyltransferase</fullName>
    </submittedName>
</protein>
<name>A0ABX2HC08_9FIRM</name>
<evidence type="ECO:0000313" key="4">
    <source>
        <dbReference type="Proteomes" id="UP001644719"/>
    </source>
</evidence>
<feature type="transmembrane region" description="Helical" evidence="1">
    <location>
        <begin position="262"/>
        <end position="285"/>
    </location>
</feature>
<dbReference type="PANTHER" id="PTHR48090:SF7">
    <property type="entry name" value="RFBJ PROTEIN"/>
    <property type="match status" value="1"/>
</dbReference>
<dbReference type="Pfam" id="PF00535">
    <property type="entry name" value="Glycos_transf_2"/>
    <property type="match status" value="1"/>
</dbReference>
<dbReference type="CDD" id="cd04179">
    <property type="entry name" value="DPM_DPG-synthase_like"/>
    <property type="match status" value="1"/>
</dbReference>
<gene>
    <name evidence="3" type="ORF">G5B17_16565</name>
</gene>
<dbReference type="Proteomes" id="UP001644719">
    <property type="component" value="Unassembled WGS sequence"/>
</dbReference>
<proteinExistence type="predicted"/>
<dbReference type="InterPro" id="IPR050256">
    <property type="entry name" value="Glycosyltransferase_2"/>
</dbReference>
<dbReference type="InterPro" id="IPR029044">
    <property type="entry name" value="Nucleotide-diphossugar_trans"/>
</dbReference>
<feature type="transmembrane region" description="Helical" evidence="1">
    <location>
        <begin position="228"/>
        <end position="250"/>
    </location>
</feature>
<dbReference type="EMBL" id="JAAITS010000055">
    <property type="protein sequence ID" value="NSG86982.1"/>
    <property type="molecule type" value="Genomic_DNA"/>
</dbReference>
<feature type="domain" description="Glycosyltransferase 2-like" evidence="2">
    <location>
        <begin position="6"/>
        <end position="150"/>
    </location>
</feature>
<dbReference type="InterPro" id="IPR001173">
    <property type="entry name" value="Glyco_trans_2-like"/>
</dbReference>
<dbReference type="PANTHER" id="PTHR48090">
    <property type="entry name" value="UNDECAPRENYL-PHOSPHATE 4-DEOXY-4-FORMAMIDO-L-ARABINOSE TRANSFERASE-RELATED"/>
    <property type="match status" value="1"/>
</dbReference>
<accession>A0ABX2HC08</accession>
<evidence type="ECO:0000256" key="1">
    <source>
        <dbReference type="SAM" id="Phobius"/>
    </source>
</evidence>
<dbReference type="SUPFAM" id="SSF53448">
    <property type="entry name" value="Nucleotide-diphospho-sugar transferases"/>
    <property type="match status" value="1"/>
</dbReference>
<evidence type="ECO:0000259" key="2">
    <source>
        <dbReference type="Pfam" id="PF00535"/>
    </source>
</evidence>
<keyword evidence="4" id="KW-1185">Reference proteome</keyword>
<sequence>MDKIAVLIPCYNESKTIEKVVTDFKKALPEAVIYVYDNNSTDHTDEIARRAGAVVRYEYQQGKGNVIRRMFREIDAQCYIMADGDDTYPAEFAPSMVEKVLNKKVDMVVGDRLSSTYFTENKRPFHNFGNSLVRKCINIMFKTQINDIMTGYRAFSYQFVKSFPVLSKGFEIETEMSIHAVDKNMYIENEVIEYRDRPEGSESKLNTYSDGFRVLKTIAQLYRNYKPMAFFGLVAAVLLILGIGFFIPVFVTFLETGRVGKIPTLIVCGFAVLGAIQSLFSGLVLQTMVQKNRQDFEMELQRIQEQYNNLEK</sequence>
<reference evidence="3 4" key="1">
    <citation type="journal article" date="2020" name="Cell Host Microbe">
        <title>Functional and Genomic Variation between Human-Derived Isolates of Lachnospiraceae Reveals Inter- and Intra-Species Diversity.</title>
        <authorList>
            <person name="Sorbara M.T."/>
            <person name="Littmann E.R."/>
            <person name="Fontana E."/>
            <person name="Moody T.U."/>
            <person name="Kohout C.E."/>
            <person name="Gjonbalaj M."/>
            <person name="Eaton V."/>
            <person name="Seok R."/>
            <person name="Leiner I.M."/>
            <person name="Pamer E.G."/>
        </authorList>
    </citation>
    <scope>NUCLEOTIDE SEQUENCE [LARGE SCALE GENOMIC DNA]</scope>
    <source>
        <strain evidence="3 4">MSK.17.74</strain>
    </source>
</reference>
<comment type="caution">
    <text evidence="3">The sequence shown here is derived from an EMBL/GenBank/DDBJ whole genome shotgun (WGS) entry which is preliminary data.</text>
</comment>
<keyword evidence="1" id="KW-0812">Transmembrane</keyword>